<dbReference type="OrthoDB" id="2692154at2"/>
<gene>
    <name evidence="2" type="ORF">SAMN05216238_102182</name>
</gene>
<feature type="compositionally biased region" description="Basic and acidic residues" evidence="1">
    <location>
        <begin position="88"/>
        <end position="112"/>
    </location>
</feature>
<protein>
    <submittedName>
        <fullName evidence="2">Uncharacterized protein</fullName>
    </submittedName>
</protein>
<accession>A0A1I1T9M1</accession>
<dbReference type="RefSeq" id="WP_090081194.1">
    <property type="nucleotide sequence ID" value="NZ_FOMR01000002.1"/>
</dbReference>
<feature type="region of interest" description="Disordered" evidence="1">
    <location>
        <begin position="17"/>
        <end position="112"/>
    </location>
</feature>
<name>A0A1I1T9M1_9BACI</name>
<evidence type="ECO:0000256" key="1">
    <source>
        <dbReference type="SAM" id="MobiDB-lite"/>
    </source>
</evidence>
<proteinExistence type="predicted"/>
<evidence type="ECO:0000313" key="3">
    <source>
        <dbReference type="Proteomes" id="UP000199474"/>
    </source>
</evidence>
<reference evidence="3" key="1">
    <citation type="submission" date="2016-10" db="EMBL/GenBank/DDBJ databases">
        <authorList>
            <person name="Varghese N."/>
            <person name="Submissions S."/>
        </authorList>
    </citation>
    <scope>NUCLEOTIDE SEQUENCE [LARGE SCALE GENOMIC DNA]</scope>
    <source>
        <strain evidence="3">DSM 22530</strain>
    </source>
</reference>
<organism evidence="2 3">
    <name type="scientific">Lentibacillus persicus</name>
    <dbReference type="NCBI Taxonomy" id="640948"/>
    <lineage>
        <taxon>Bacteria</taxon>
        <taxon>Bacillati</taxon>
        <taxon>Bacillota</taxon>
        <taxon>Bacilli</taxon>
        <taxon>Bacillales</taxon>
        <taxon>Bacillaceae</taxon>
        <taxon>Lentibacillus</taxon>
    </lineage>
</organism>
<keyword evidence="3" id="KW-1185">Reference proteome</keyword>
<dbReference type="EMBL" id="FOMR01000002">
    <property type="protein sequence ID" value="SFD55296.1"/>
    <property type="molecule type" value="Genomic_DNA"/>
</dbReference>
<dbReference type="Proteomes" id="UP000199474">
    <property type="component" value="Unassembled WGS sequence"/>
</dbReference>
<dbReference type="AlphaFoldDB" id="A0A1I1T9M1"/>
<sequence length="159" mass="17881">MEIIFIILAIIASVSGFFKDKDDNPGPDTRMPGRGKQQPRPSPAPSTDRHTGGEDQQQEMPQAAQATIEEQQQEQRRQLAERMNTAGEKQENAGEHDAIKRHDVREPENELSLEQRKAKKQMNNNLTRTGVINGVIMSEVLGSPRAVKPYRSVIAERKK</sequence>
<dbReference type="STRING" id="640948.SAMN05216238_102182"/>
<evidence type="ECO:0000313" key="2">
    <source>
        <dbReference type="EMBL" id="SFD55296.1"/>
    </source>
</evidence>